<evidence type="ECO:0000259" key="3">
    <source>
        <dbReference type="Pfam" id="PF07331"/>
    </source>
</evidence>
<feature type="compositionally biased region" description="Polar residues" evidence="1">
    <location>
        <begin position="1"/>
        <end position="18"/>
    </location>
</feature>
<proteinExistence type="predicted"/>
<reference evidence="4 5" key="1">
    <citation type="submission" date="2018-01" db="EMBL/GenBank/DDBJ databases">
        <title>Halomonas endophytica sp. nov., isolated from storage liquid in the stems of Populus euphratica.</title>
        <authorList>
            <person name="Chen C."/>
        </authorList>
    </citation>
    <scope>NUCLEOTIDE SEQUENCE [LARGE SCALE GENOMIC DNA]</scope>
    <source>
        <strain evidence="4 5">MC28</strain>
    </source>
</reference>
<gene>
    <name evidence="4" type="ORF">C1H69_15295</name>
</gene>
<keyword evidence="2" id="KW-0812">Transmembrane</keyword>
<dbReference type="EMBL" id="PNRF01000031">
    <property type="protein sequence ID" value="PMR74035.1"/>
    <property type="molecule type" value="Genomic_DNA"/>
</dbReference>
<feature type="transmembrane region" description="Helical" evidence="2">
    <location>
        <begin position="76"/>
        <end position="94"/>
    </location>
</feature>
<organism evidence="4 5">
    <name type="scientific">Billgrantia endophytica</name>
    <dbReference type="NCBI Taxonomy" id="2033802"/>
    <lineage>
        <taxon>Bacteria</taxon>
        <taxon>Pseudomonadati</taxon>
        <taxon>Pseudomonadota</taxon>
        <taxon>Gammaproteobacteria</taxon>
        <taxon>Oceanospirillales</taxon>
        <taxon>Halomonadaceae</taxon>
        <taxon>Billgrantia</taxon>
    </lineage>
</organism>
<keyword evidence="2" id="KW-1133">Transmembrane helix</keyword>
<sequence>MSTSVPVFTESSMSTSTPGEKETPNEKKEWYIALRSETADLIAASILILGSSWYIIQAMGFPTRGSAWVQAHTFPIGIGILAILSAIALGFFAIRRILTRQRLEVIEIHKPLIVFFGLVCTLAYAMVLNWLGFYLTSAIFTMVFGYVAGIRKLWALFALTLGFLAFTKLIFEMTLGTPLPTGAW</sequence>
<protein>
    <recommendedName>
        <fullName evidence="3">DUF1468 domain-containing protein</fullName>
    </recommendedName>
</protein>
<evidence type="ECO:0000256" key="1">
    <source>
        <dbReference type="SAM" id="MobiDB-lite"/>
    </source>
</evidence>
<dbReference type="InterPro" id="IPR009936">
    <property type="entry name" value="DUF1468"/>
</dbReference>
<keyword evidence="5" id="KW-1185">Reference proteome</keyword>
<feature type="domain" description="DUF1468" evidence="3">
    <location>
        <begin position="42"/>
        <end position="180"/>
    </location>
</feature>
<feature type="transmembrane region" description="Helical" evidence="2">
    <location>
        <begin position="153"/>
        <end position="171"/>
    </location>
</feature>
<feature type="transmembrane region" description="Helical" evidence="2">
    <location>
        <begin position="114"/>
        <end position="147"/>
    </location>
</feature>
<dbReference type="Pfam" id="PF07331">
    <property type="entry name" value="TctB"/>
    <property type="match status" value="1"/>
</dbReference>
<evidence type="ECO:0000313" key="5">
    <source>
        <dbReference type="Proteomes" id="UP000235803"/>
    </source>
</evidence>
<feature type="transmembrane region" description="Helical" evidence="2">
    <location>
        <begin position="38"/>
        <end position="56"/>
    </location>
</feature>
<name>A0A2N7U0R8_9GAMM</name>
<dbReference type="Proteomes" id="UP000235803">
    <property type="component" value="Unassembled WGS sequence"/>
</dbReference>
<feature type="region of interest" description="Disordered" evidence="1">
    <location>
        <begin position="1"/>
        <end position="24"/>
    </location>
</feature>
<comment type="caution">
    <text evidence="4">The sequence shown here is derived from an EMBL/GenBank/DDBJ whole genome shotgun (WGS) entry which is preliminary data.</text>
</comment>
<keyword evidence="2" id="KW-0472">Membrane</keyword>
<dbReference type="AlphaFoldDB" id="A0A2N7U0R8"/>
<evidence type="ECO:0000256" key="2">
    <source>
        <dbReference type="SAM" id="Phobius"/>
    </source>
</evidence>
<evidence type="ECO:0000313" key="4">
    <source>
        <dbReference type="EMBL" id="PMR74035.1"/>
    </source>
</evidence>
<accession>A0A2N7U0R8</accession>